<feature type="transmembrane region" description="Helical" evidence="2">
    <location>
        <begin position="146"/>
        <end position="166"/>
    </location>
</feature>
<evidence type="ECO:0000313" key="3">
    <source>
        <dbReference type="EMBL" id="CAH0039862.1"/>
    </source>
</evidence>
<feature type="transmembrane region" description="Helical" evidence="2">
    <location>
        <begin position="278"/>
        <end position="296"/>
    </location>
</feature>
<feature type="transmembrane region" description="Helical" evidence="2">
    <location>
        <begin position="37"/>
        <end position="58"/>
    </location>
</feature>
<keyword evidence="2" id="KW-0472">Membrane</keyword>
<keyword evidence="2" id="KW-1133">Transmembrane helix</keyword>
<evidence type="ECO:0008006" key="5">
    <source>
        <dbReference type="Google" id="ProtNLM"/>
    </source>
</evidence>
<organism evidence="3 4">
    <name type="scientific">Clonostachys rhizophaga</name>
    <dbReference type="NCBI Taxonomy" id="160324"/>
    <lineage>
        <taxon>Eukaryota</taxon>
        <taxon>Fungi</taxon>
        <taxon>Dikarya</taxon>
        <taxon>Ascomycota</taxon>
        <taxon>Pezizomycotina</taxon>
        <taxon>Sordariomycetes</taxon>
        <taxon>Hypocreomycetidae</taxon>
        <taxon>Hypocreales</taxon>
        <taxon>Bionectriaceae</taxon>
        <taxon>Clonostachys</taxon>
    </lineage>
</organism>
<feature type="compositionally biased region" description="Basic and acidic residues" evidence="1">
    <location>
        <begin position="341"/>
        <end position="355"/>
    </location>
</feature>
<dbReference type="OrthoDB" id="193478at2759"/>
<evidence type="ECO:0000256" key="2">
    <source>
        <dbReference type="SAM" id="Phobius"/>
    </source>
</evidence>
<keyword evidence="2" id="KW-0812">Transmembrane</keyword>
<feature type="transmembrane region" description="Helical" evidence="2">
    <location>
        <begin position="78"/>
        <end position="98"/>
    </location>
</feature>
<dbReference type="InterPro" id="IPR018750">
    <property type="entry name" value="DUF2306_membrane"/>
</dbReference>
<keyword evidence="4" id="KW-1185">Reference proteome</keyword>
<dbReference type="Pfam" id="PF10067">
    <property type="entry name" value="DUF2306"/>
    <property type="match status" value="1"/>
</dbReference>
<gene>
    <name evidence="3" type="ORF">CRHIZ90672A_00005758</name>
</gene>
<name>A0A9N9W1Z9_9HYPO</name>
<dbReference type="Proteomes" id="UP000696573">
    <property type="component" value="Unassembled WGS sequence"/>
</dbReference>
<protein>
    <recommendedName>
        <fullName evidence="5">Microtubule associated protein</fullName>
    </recommendedName>
</protein>
<accession>A0A9N9W1Z9</accession>
<comment type="caution">
    <text evidence="3">The sequence shown here is derived from an EMBL/GenBank/DDBJ whole genome shotgun (WGS) entry which is preliminary data.</text>
</comment>
<proteinExistence type="predicted"/>
<feature type="transmembrane region" description="Helical" evidence="2">
    <location>
        <begin position="119"/>
        <end position="140"/>
    </location>
</feature>
<evidence type="ECO:0000256" key="1">
    <source>
        <dbReference type="SAM" id="MobiDB-lite"/>
    </source>
</evidence>
<dbReference type="AlphaFoldDB" id="A0A9N9W1Z9"/>
<feature type="transmembrane region" description="Helical" evidence="2">
    <location>
        <begin position="186"/>
        <end position="212"/>
    </location>
</feature>
<sequence>MPFYYQHHGKAAPNKWVAFWRKVYNPLGFQKGYNFPLWFIFCGAALGFCASRIIYLNYDTTFKMDHLVSGDWLHMSKGIIRTGTLMHLSAVVPIGFLLPLQFLPIVRYKAMLFHRITGYLLISLLLVGNAGAIIMCTRALGGSVDVQTLTGMLAIMTTGSALLAYINIKRLQIDQHRAWMMRCWSYAFIIITLRIIQVPMMQLVGLTVAIYIPMDCETIDFSNSKNGDNLAAKFYPACEIDHDSVIGVLADFTPQPNADGLFPLHQIGAAIRASFGPAAFLAIAIHAILVELYLHLTQAESARLKRVSYERQKARGWKRPGDASWLTRETWGDMEPFDYTKQPENKDTTPKKVNQDGDESEVNDAGEAHALRPLVNQSGEGQTTANLEDQPYDPHAWHRQG</sequence>
<evidence type="ECO:0000313" key="4">
    <source>
        <dbReference type="Proteomes" id="UP000696573"/>
    </source>
</evidence>
<reference evidence="3" key="1">
    <citation type="submission" date="2021-10" db="EMBL/GenBank/DDBJ databases">
        <authorList>
            <person name="Piombo E."/>
        </authorList>
    </citation>
    <scope>NUCLEOTIDE SEQUENCE</scope>
</reference>
<feature type="region of interest" description="Disordered" evidence="1">
    <location>
        <begin position="335"/>
        <end position="401"/>
    </location>
</feature>
<feature type="compositionally biased region" description="Polar residues" evidence="1">
    <location>
        <begin position="375"/>
        <end position="387"/>
    </location>
</feature>
<dbReference type="EMBL" id="CABFNQ020000762">
    <property type="protein sequence ID" value="CAH0039862.1"/>
    <property type="molecule type" value="Genomic_DNA"/>
</dbReference>